<comment type="similarity">
    <text evidence="3">Belongs to the binding-protein-dependent transport system permease family. MalFG subfamily.</text>
</comment>
<reference evidence="13 14" key="1">
    <citation type="submission" date="2017-07" db="EMBL/GenBank/DDBJ databases">
        <authorList>
            <person name="Sun Z.S."/>
            <person name="Albrecht U."/>
            <person name="Echele G."/>
            <person name="Lee C.C."/>
        </authorList>
    </citation>
    <scope>NUCLEOTIDE SEQUENCE [LARGE SCALE GENOMIC DNA]</scope>
    <source>
        <strain evidence="13 14">DSM 14827</strain>
    </source>
</reference>
<name>A0A239Q121_9RHOB</name>
<evidence type="ECO:0000256" key="4">
    <source>
        <dbReference type="ARBA" id="ARBA00022448"/>
    </source>
</evidence>
<keyword evidence="5" id="KW-1003">Cell membrane</keyword>
<feature type="transmembrane region" description="Helical" evidence="11">
    <location>
        <begin position="186"/>
        <end position="207"/>
    </location>
</feature>
<dbReference type="OrthoDB" id="9815445at2"/>
<dbReference type="EMBL" id="FZQB01000017">
    <property type="protein sequence ID" value="SNT76261.1"/>
    <property type="molecule type" value="Genomic_DNA"/>
</dbReference>
<dbReference type="PANTHER" id="PTHR32243:SF50">
    <property type="entry name" value="MALTOSE_MALTODEXTRIN TRANSPORT SYSTEM PERMEASE PROTEIN MALG"/>
    <property type="match status" value="1"/>
</dbReference>
<keyword evidence="4 11" id="KW-0813">Transport</keyword>
<evidence type="ECO:0000256" key="9">
    <source>
        <dbReference type="ARBA" id="ARBA00023136"/>
    </source>
</evidence>
<evidence type="ECO:0000259" key="12">
    <source>
        <dbReference type="PROSITE" id="PS50928"/>
    </source>
</evidence>
<keyword evidence="6" id="KW-0762">Sugar transport</keyword>
<feature type="transmembrane region" description="Helical" evidence="11">
    <location>
        <begin position="106"/>
        <end position="126"/>
    </location>
</feature>
<feature type="domain" description="ABC transmembrane type-1" evidence="12">
    <location>
        <begin position="68"/>
        <end position="261"/>
    </location>
</feature>
<dbReference type="InterPro" id="IPR035906">
    <property type="entry name" value="MetI-like_sf"/>
</dbReference>
<feature type="transmembrane region" description="Helical" evidence="11">
    <location>
        <begin position="239"/>
        <end position="261"/>
    </location>
</feature>
<evidence type="ECO:0000313" key="13">
    <source>
        <dbReference type="EMBL" id="SNT76261.1"/>
    </source>
</evidence>
<sequence length="274" mass="30157">MIQKRRDTVRIALAYLTTAIFLMPILWMISTSLRPPIDYVSNSISLIPSQVTLEHYRELIRGDLLGKALNSAIVAAGTTILALGAAFPAAYALVRIRFPAKLDLVFLMFVLLVKLTPPISLAIPLYQVLRTLGLLDALLGLIIVYQVYALPFAIWMLLGFVRDVPVEYEEAALVDGASLMRRLRSIVLPVMTPGLIATSVFLVILSWNEFAYALLFIQSPDNFTLPTFIATLITEDETFWGKLSAVGLMASLPILLMVGFVQKGLTRGFGGGIK</sequence>
<evidence type="ECO:0000313" key="14">
    <source>
        <dbReference type="Proteomes" id="UP000198307"/>
    </source>
</evidence>
<feature type="transmembrane region" description="Helical" evidence="11">
    <location>
        <begin position="138"/>
        <end position="158"/>
    </location>
</feature>
<dbReference type="PROSITE" id="PS50928">
    <property type="entry name" value="ABC_TM1"/>
    <property type="match status" value="1"/>
</dbReference>
<evidence type="ECO:0000256" key="11">
    <source>
        <dbReference type="RuleBase" id="RU363032"/>
    </source>
</evidence>
<feature type="transmembrane region" description="Helical" evidence="11">
    <location>
        <begin position="12"/>
        <end position="30"/>
    </location>
</feature>
<dbReference type="InterPro" id="IPR000515">
    <property type="entry name" value="MetI-like"/>
</dbReference>
<proteinExistence type="inferred from homology"/>
<evidence type="ECO:0000256" key="1">
    <source>
        <dbReference type="ARBA" id="ARBA00002264"/>
    </source>
</evidence>
<feature type="transmembrane region" description="Helical" evidence="11">
    <location>
        <begin position="72"/>
        <end position="94"/>
    </location>
</feature>
<dbReference type="SUPFAM" id="SSF161098">
    <property type="entry name" value="MetI-like"/>
    <property type="match status" value="1"/>
</dbReference>
<dbReference type="Proteomes" id="UP000198307">
    <property type="component" value="Unassembled WGS sequence"/>
</dbReference>
<dbReference type="Gene3D" id="1.10.3720.10">
    <property type="entry name" value="MetI-like"/>
    <property type="match status" value="1"/>
</dbReference>
<keyword evidence="7 11" id="KW-0812">Transmembrane</keyword>
<dbReference type="GO" id="GO:0055085">
    <property type="term" value="P:transmembrane transport"/>
    <property type="evidence" value="ECO:0007669"/>
    <property type="project" value="InterPro"/>
</dbReference>
<keyword evidence="14" id="KW-1185">Reference proteome</keyword>
<organism evidence="13 14">
    <name type="scientific">Paracoccus seriniphilus</name>
    <dbReference type="NCBI Taxonomy" id="184748"/>
    <lineage>
        <taxon>Bacteria</taxon>
        <taxon>Pseudomonadati</taxon>
        <taxon>Pseudomonadota</taxon>
        <taxon>Alphaproteobacteria</taxon>
        <taxon>Rhodobacterales</taxon>
        <taxon>Paracoccaceae</taxon>
        <taxon>Paracoccus</taxon>
    </lineage>
</organism>
<dbReference type="AlphaFoldDB" id="A0A239Q121"/>
<gene>
    <name evidence="13" type="ORF">SAMN05444959_11740</name>
</gene>
<evidence type="ECO:0000256" key="10">
    <source>
        <dbReference type="ARBA" id="ARBA00041109"/>
    </source>
</evidence>
<dbReference type="Pfam" id="PF00528">
    <property type="entry name" value="BPD_transp_1"/>
    <property type="match status" value="1"/>
</dbReference>
<comment type="subcellular location">
    <subcellularLocation>
        <location evidence="2 11">Cell membrane</location>
        <topology evidence="2 11">Multi-pass membrane protein</topology>
    </subcellularLocation>
</comment>
<protein>
    <recommendedName>
        <fullName evidence="10">Maltose/maltodextrin transport system permease protein MalG</fullName>
    </recommendedName>
</protein>
<comment type="function">
    <text evidence="1">Part of the ABC transporter complex MalEFGK involved in maltose/maltodextrin import. Probably responsible for the translocation of the substrate across the membrane.</text>
</comment>
<evidence type="ECO:0000256" key="8">
    <source>
        <dbReference type="ARBA" id="ARBA00022989"/>
    </source>
</evidence>
<evidence type="ECO:0000256" key="6">
    <source>
        <dbReference type="ARBA" id="ARBA00022597"/>
    </source>
</evidence>
<dbReference type="RefSeq" id="WP_089345581.1">
    <property type="nucleotide sequence ID" value="NZ_CP067131.1"/>
</dbReference>
<dbReference type="PANTHER" id="PTHR32243">
    <property type="entry name" value="MALTOSE TRANSPORT SYSTEM PERMEASE-RELATED"/>
    <property type="match status" value="1"/>
</dbReference>
<keyword evidence="9 11" id="KW-0472">Membrane</keyword>
<dbReference type="CDD" id="cd06261">
    <property type="entry name" value="TM_PBP2"/>
    <property type="match status" value="1"/>
</dbReference>
<accession>A0A239Q121</accession>
<keyword evidence="8 11" id="KW-1133">Transmembrane helix</keyword>
<evidence type="ECO:0000256" key="5">
    <source>
        <dbReference type="ARBA" id="ARBA00022475"/>
    </source>
</evidence>
<dbReference type="InterPro" id="IPR050901">
    <property type="entry name" value="BP-dep_ABC_trans_perm"/>
</dbReference>
<evidence type="ECO:0000256" key="3">
    <source>
        <dbReference type="ARBA" id="ARBA00009047"/>
    </source>
</evidence>
<evidence type="ECO:0000256" key="7">
    <source>
        <dbReference type="ARBA" id="ARBA00022692"/>
    </source>
</evidence>
<dbReference type="GO" id="GO:0005886">
    <property type="term" value="C:plasma membrane"/>
    <property type="evidence" value="ECO:0007669"/>
    <property type="project" value="UniProtKB-SubCell"/>
</dbReference>
<evidence type="ECO:0000256" key="2">
    <source>
        <dbReference type="ARBA" id="ARBA00004651"/>
    </source>
</evidence>